<accession>A0A2P5A4Z7</accession>
<proteinExistence type="predicted"/>
<evidence type="ECO:0000313" key="2">
    <source>
        <dbReference type="Proteomes" id="UP000237105"/>
    </source>
</evidence>
<reference evidence="2" key="1">
    <citation type="submission" date="2016-06" db="EMBL/GenBank/DDBJ databases">
        <title>Parallel loss of symbiosis genes in relatives of nitrogen-fixing non-legume Parasponia.</title>
        <authorList>
            <person name="Van Velzen R."/>
            <person name="Holmer R."/>
            <person name="Bu F."/>
            <person name="Rutten L."/>
            <person name="Van Zeijl A."/>
            <person name="Liu W."/>
            <person name="Santuari L."/>
            <person name="Cao Q."/>
            <person name="Sharma T."/>
            <person name="Shen D."/>
            <person name="Roswanjaya Y."/>
            <person name="Wardhani T."/>
            <person name="Kalhor M.S."/>
            <person name="Jansen J."/>
            <person name="Van den Hoogen J."/>
            <person name="Gungor B."/>
            <person name="Hartog M."/>
            <person name="Hontelez J."/>
            <person name="Verver J."/>
            <person name="Yang W.-C."/>
            <person name="Schijlen E."/>
            <person name="Repin R."/>
            <person name="Schilthuizen M."/>
            <person name="Schranz E."/>
            <person name="Heidstra R."/>
            <person name="Miyata K."/>
            <person name="Fedorova E."/>
            <person name="Kohlen W."/>
            <person name="Bisseling T."/>
            <person name="Smit S."/>
            <person name="Geurts R."/>
        </authorList>
    </citation>
    <scope>NUCLEOTIDE SEQUENCE [LARGE SCALE GENOMIC DNA]</scope>
    <source>
        <strain evidence="2">cv. WU1-14</strain>
    </source>
</reference>
<name>A0A2P5A4Z7_PARAD</name>
<dbReference type="AlphaFoldDB" id="A0A2P5A4Z7"/>
<dbReference type="EMBL" id="JXTB01000975">
    <property type="protein sequence ID" value="PON31616.1"/>
    <property type="molecule type" value="Genomic_DNA"/>
</dbReference>
<sequence>MQLKTIKSNVIIFFSCESRFRRRCFEIHLLSLRFHFTSQYLPENRLLD</sequence>
<gene>
    <name evidence="1" type="ORF">PanWU01x14_368520</name>
</gene>
<evidence type="ECO:0000313" key="1">
    <source>
        <dbReference type="EMBL" id="PON31616.1"/>
    </source>
</evidence>
<comment type="caution">
    <text evidence="1">The sequence shown here is derived from an EMBL/GenBank/DDBJ whole genome shotgun (WGS) entry which is preliminary data.</text>
</comment>
<keyword evidence="2" id="KW-1185">Reference proteome</keyword>
<organism evidence="1 2">
    <name type="scientific">Parasponia andersonii</name>
    <name type="common">Sponia andersonii</name>
    <dbReference type="NCBI Taxonomy" id="3476"/>
    <lineage>
        <taxon>Eukaryota</taxon>
        <taxon>Viridiplantae</taxon>
        <taxon>Streptophyta</taxon>
        <taxon>Embryophyta</taxon>
        <taxon>Tracheophyta</taxon>
        <taxon>Spermatophyta</taxon>
        <taxon>Magnoliopsida</taxon>
        <taxon>eudicotyledons</taxon>
        <taxon>Gunneridae</taxon>
        <taxon>Pentapetalae</taxon>
        <taxon>rosids</taxon>
        <taxon>fabids</taxon>
        <taxon>Rosales</taxon>
        <taxon>Cannabaceae</taxon>
        <taxon>Parasponia</taxon>
    </lineage>
</organism>
<protein>
    <submittedName>
        <fullName evidence="1">Uncharacterized protein</fullName>
    </submittedName>
</protein>
<dbReference type="Proteomes" id="UP000237105">
    <property type="component" value="Unassembled WGS sequence"/>
</dbReference>